<reference evidence="6" key="1">
    <citation type="submission" date="2011-12" db="EMBL/GenBank/DDBJ databases">
        <title>The complete genome of chromosome of Sulfobacillus acidophilus DSM 10332.</title>
        <authorList>
            <person name="Lucas S."/>
            <person name="Han J."/>
            <person name="Lapidus A."/>
            <person name="Bruce D."/>
            <person name="Goodwin L."/>
            <person name="Pitluck S."/>
            <person name="Peters L."/>
            <person name="Kyrpides N."/>
            <person name="Mavromatis K."/>
            <person name="Ivanova N."/>
            <person name="Mikhailova N."/>
            <person name="Chertkov O."/>
            <person name="Saunders E."/>
            <person name="Detter J.C."/>
            <person name="Tapia R."/>
            <person name="Han C."/>
            <person name="Land M."/>
            <person name="Hauser L."/>
            <person name="Markowitz V."/>
            <person name="Cheng J.-F."/>
            <person name="Hugenholtz P."/>
            <person name="Woyke T."/>
            <person name="Wu D."/>
            <person name="Pukall R."/>
            <person name="Gehrich-Schroeter G."/>
            <person name="Schneider S."/>
            <person name="Klenk H.-P."/>
            <person name="Eisen J.A."/>
        </authorList>
    </citation>
    <scope>NUCLEOTIDE SEQUENCE [LARGE SCALE GENOMIC DNA]</scope>
    <source>
        <strain evidence="6">ATCC 700253 / DSM 10332 / NAL</strain>
    </source>
</reference>
<dbReference type="Gene3D" id="3.30.465.10">
    <property type="match status" value="1"/>
</dbReference>
<keyword evidence="6" id="KW-1185">Reference proteome</keyword>
<dbReference type="GO" id="GO:0071949">
    <property type="term" value="F:FAD binding"/>
    <property type="evidence" value="ECO:0007669"/>
    <property type="project" value="InterPro"/>
</dbReference>
<evidence type="ECO:0000256" key="3">
    <source>
        <dbReference type="ARBA" id="ARBA00023002"/>
    </source>
</evidence>
<reference evidence="5 6" key="2">
    <citation type="journal article" date="2012" name="Stand. Genomic Sci.">
        <title>Complete genome sequence of the moderately thermophilic mineral-sulfide-oxidizing firmicute Sulfobacillus acidophilus type strain (NAL(T)).</title>
        <authorList>
            <person name="Anderson I."/>
            <person name="Chertkov O."/>
            <person name="Chen A."/>
            <person name="Saunders E."/>
            <person name="Lapidus A."/>
            <person name="Nolan M."/>
            <person name="Lucas S."/>
            <person name="Hammon N."/>
            <person name="Deshpande S."/>
            <person name="Cheng J.F."/>
            <person name="Han C."/>
            <person name="Tapia R."/>
            <person name="Goodwin L.A."/>
            <person name="Pitluck S."/>
            <person name="Liolios K."/>
            <person name="Pagani I."/>
            <person name="Ivanova N."/>
            <person name="Mikhailova N."/>
            <person name="Pati A."/>
            <person name="Palaniappan K."/>
            <person name="Land M."/>
            <person name="Pan C."/>
            <person name="Rohde M."/>
            <person name="Pukall R."/>
            <person name="Goker M."/>
            <person name="Detter J.C."/>
            <person name="Woyke T."/>
            <person name="Bristow J."/>
            <person name="Eisen J.A."/>
            <person name="Markowitz V."/>
            <person name="Hugenholtz P."/>
            <person name="Kyrpides N.C."/>
            <person name="Klenk H.P."/>
            <person name="Mavromatis K."/>
        </authorList>
    </citation>
    <scope>NUCLEOTIDE SEQUENCE [LARGE SCALE GENOMIC DNA]</scope>
    <source>
        <strain evidence="6">ATCC 700253 / DSM 10332 / NAL</strain>
    </source>
</reference>
<protein>
    <submittedName>
        <fullName evidence="5">Carbon-monoxide dehydrogenase (Acceptor)</fullName>
        <ecNumber evidence="5">1.2.99.2</ecNumber>
    </submittedName>
</protein>
<dbReference type="SMART" id="SM01092">
    <property type="entry name" value="CO_deh_flav_C"/>
    <property type="match status" value="1"/>
</dbReference>
<dbReference type="HOGENOM" id="CLU_058050_3_0_9"/>
<evidence type="ECO:0000313" key="5">
    <source>
        <dbReference type="EMBL" id="AEW05675.1"/>
    </source>
</evidence>
<keyword evidence="3 5" id="KW-0560">Oxidoreductase</keyword>
<dbReference type="GO" id="GO:0016491">
    <property type="term" value="F:oxidoreductase activity"/>
    <property type="evidence" value="ECO:0007669"/>
    <property type="project" value="UniProtKB-KW"/>
</dbReference>
<dbReference type="InterPro" id="IPR016166">
    <property type="entry name" value="FAD-bd_PCMH"/>
</dbReference>
<dbReference type="KEGG" id="sap:Sulac_2199"/>
<dbReference type="PROSITE" id="PS51387">
    <property type="entry name" value="FAD_PCMH"/>
    <property type="match status" value="1"/>
</dbReference>
<organism evidence="5 6">
    <name type="scientific">Sulfobacillus acidophilus (strain ATCC 700253 / DSM 10332 / NAL)</name>
    <dbReference type="NCBI Taxonomy" id="679936"/>
    <lineage>
        <taxon>Bacteria</taxon>
        <taxon>Bacillati</taxon>
        <taxon>Bacillota</taxon>
        <taxon>Clostridia</taxon>
        <taxon>Eubacteriales</taxon>
        <taxon>Clostridiales Family XVII. Incertae Sedis</taxon>
        <taxon>Sulfobacillus</taxon>
    </lineage>
</organism>
<dbReference type="SUPFAM" id="SSF56176">
    <property type="entry name" value="FAD-binding/transporter-associated domain-like"/>
    <property type="match status" value="1"/>
</dbReference>
<feature type="domain" description="FAD-binding PCMH-type" evidence="4">
    <location>
        <begin position="1"/>
        <end position="174"/>
    </location>
</feature>
<dbReference type="InterPro" id="IPR036683">
    <property type="entry name" value="CO_DH_flav_C_dom_sf"/>
</dbReference>
<dbReference type="Gene3D" id="3.30.43.10">
    <property type="entry name" value="Uridine Diphospho-n-acetylenolpyruvylglucosamine Reductase, domain 2"/>
    <property type="match status" value="1"/>
</dbReference>
<dbReference type="InterPro" id="IPR036318">
    <property type="entry name" value="FAD-bd_PCMH-like_sf"/>
</dbReference>
<evidence type="ECO:0000313" key="6">
    <source>
        <dbReference type="Proteomes" id="UP000005439"/>
    </source>
</evidence>
<dbReference type="PANTHER" id="PTHR42659">
    <property type="entry name" value="XANTHINE DEHYDROGENASE SUBUNIT C-RELATED"/>
    <property type="match status" value="1"/>
</dbReference>
<gene>
    <name evidence="5" type="ordered locus">Sulac_2199</name>
</gene>
<keyword evidence="1" id="KW-0285">Flavoprotein</keyword>
<dbReference type="Gene3D" id="3.30.390.50">
    <property type="entry name" value="CO dehydrogenase flavoprotein, C-terminal domain"/>
    <property type="match status" value="1"/>
</dbReference>
<dbReference type="STRING" id="679936.Sulac_2199"/>
<dbReference type="InterPro" id="IPR016167">
    <property type="entry name" value="FAD-bd_PCMH_sub1"/>
</dbReference>
<dbReference type="Proteomes" id="UP000005439">
    <property type="component" value="Chromosome"/>
</dbReference>
<dbReference type="AlphaFoldDB" id="G8TTK9"/>
<accession>G8TTK9</accession>
<dbReference type="PANTHER" id="PTHR42659:SF2">
    <property type="entry name" value="XANTHINE DEHYDROGENASE SUBUNIT C-RELATED"/>
    <property type="match status" value="1"/>
</dbReference>
<dbReference type="Pfam" id="PF03450">
    <property type="entry name" value="CO_deh_flav_C"/>
    <property type="match status" value="1"/>
</dbReference>
<dbReference type="InterPro" id="IPR016169">
    <property type="entry name" value="FAD-bd_PCMH_sub2"/>
</dbReference>
<dbReference type="EMBL" id="CP003179">
    <property type="protein sequence ID" value="AEW05675.1"/>
    <property type="molecule type" value="Genomic_DNA"/>
</dbReference>
<name>G8TTK9_SULAD</name>
<dbReference type="Pfam" id="PF00941">
    <property type="entry name" value="FAD_binding_5"/>
    <property type="match status" value="1"/>
</dbReference>
<dbReference type="PATRIC" id="fig|679936.5.peg.2274"/>
<evidence type="ECO:0000259" key="4">
    <source>
        <dbReference type="PROSITE" id="PS51387"/>
    </source>
</evidence>
<keyword evidence="2" id="KW-0274">FAD</keyword>
<dbReference type="InterPro" id="IPR005107">
    <property type="entry name" value="CO_DH_flav_C"/>
</dbReference>
<evidence type="ECO:0000256" key="1">
    <source>
        <dbReference type="ARBA" id="ARBA00022630"/>
    </source>
</evidence>
<evidence type="ECO:0000256" key="2">
    <source>
        <dbReference type="ARBA" id="ARBA00022827"/>
    </source>
</evidence>
<sequence length="295" mass="32366">MRYFRPHDLGEALEYLEKNQGETVKIMAGGQSLLVMLRLGLLHPDTIMSLSALEELRHIAIEPDGSLSIGSMVTHQRIATDPVLSDYAPLLPRTARKVAARQIRNLGTWGGNIAHGEPGSDPPASLIVSDAHVELRNRTRSRRVPIDQFFLDYMSTDIQPDELLTRIIIPPQPAHAKTMYLKHTLRDDGDLAICGVALRIVADDHGLIRDVRIGINGASLTPIRARRAEDSLVGQFPDDTLFRQAGELAATACDPMDDAEASAEYRLAVVKALVRRALVETFSEDGQGRVEGAKA</sequence>
<dbReference type="SUPFAM" id="SSF55447">
    <property type="entry name" value="CO dehydrogenase flavoprotein C-terminal domain-like"/>
    <property type="match status" value="1"/>
</dbReference>
<dbReference type="InterPro" id="IPR051312">
    <property type="entry name" value="Diverse_Substr_Oxidored"/>
</dbReference>
<dbReference type="InterPro" id="IPR002346">
    <property type="entry name" value="Mopterin_DH_FAD-bd"/>
</dbReference>
<dbReference type="EC" id="1.2.99.2" evidence="5"/>
<proteinExistence type="predicted"/>